<comment type="caution">
    <text evidence="2">The sequence shown here is derived from an EMBL/GenBank/DDBJ whole genome shotgun (WGS) entry which is preliminary data.</text>
</comment>
<feature type="compositionally biased region" description="Pro residues" evidence="1">
    <location>
        <begin position="1"/>
        <end position="14"/>
    </location>
</feature>
<keyword evidence="3" id="KW-1185">Reference proteome</keyword>
<sequence length="110" mass="11909">MTSPPSVSPLPPNPRRPKRERDAIAAPRCRQLLVIFLIAFFFGARTSRRSAVPAPGKHPAILAPLLLAIGAASCPRLAKSTLPCHSSASAVRHAESVAMATWRRQRQAPR</sequence>
<dbReference type="Proteomes" id="UP000479710">
    <property type="component" value="Unassembled WGS sequence"/>
</dbReference>
<evidence type="ECO:0000313" key="2">
    <source>
        <dbReference type="EMBL" id="KAF0933242.1"/>
    </source>
</evidence>
<organism evidence="2 3">
    <name type="scientific">Oryza meyeriana var. granulata</name>
    <dbReference type="NCBI Taxonomy" id="110450"/>
    <lineage>
        <taxon>Eukaryota</taxon>
        <taxon>Viridiplantae</taxon>
        <taxon>Streptophyta</taxon>
        <taxon>Embryophyta</taxon>
        <taxon>Tracheophyta</taxon>
        <taxon>Spermatophyta</taxon>
        <taxon>Magnoliopsida</taxon>
        <taxon>Liliopsida</taxon>
        <taxon>Poales</taxon>
        <taxon>Poaceae</taxon>
        <taxon>BOP clade</taxon>
        <taxon>Oryzoideae</taxon>
        <taxon>Oryzeae</taxon>
        <taxon>Oryzinae</taxon>
        <taxon>Oryza</taxon>
        <taxon>Oryza meyeriana</taxon>
    </lineage>
</organism>
<evidence type="ECO:0000313" key="3">
    <source>
        <dbReference type="Proteomes" id="UP000479710"/>
    </source>
</evidence>
<accession>A0A6G1F8V3</accession>
<evidence type="ECO:0000256" key="1">
    <source>
        <dbReference type="SAM" id="MobiDB-lite"/>
    </source>
</evidence>
<reference evidence="2 3" key="1">
    <citation type="submission" date="2019-11" db="EMBL/GenBank/DDBJ databases">
        <title>Whole genome sequence of Oryza granulata.</title>
        <authorList>
            <person name="Li W."/>
        </authorList>
    </citation>
    <scope>NUCLEOTIDE SEQUENCE [LARGE SCALE GENOMIC DNA]</scope>
    <source>
        <strain evidence="3">cv. Menghai</strain>
        <tissue evidence="2">Leaf</tissue>
    </source>
</reference>
<name>A0A6G1F8V3_9ORYZ</name>
<protein>
    <submittedName>
        <fullName evidence="2">Uncharacterized protein</fullName>
    </submittedName>
</protein>
<dbReference type="EMBL" id="SPHZ02000001">
    <property type="protein sequence ID" value="KAF0933242.1"/>
    <property type="molecule type" value="Genomic_DNA"/>
</dbReference>
<gene>
    <name evidence="2" type="ORF">E2562_017039</name>
</gene>
<dbReference type="AlphaFoldDB" id="A0A6G1F8V3"/>
<proteinExistence type="predicted"/>
<feature type="region of interest" description="Disordered" evidence="1">
    <location>
        <begin position="1"/>
        <end position="23"/>
    </location>
</feature>